<protein>
    <recommendedName>
        <fullName evidence="7">Late embryogenesis abundant protein LEA-2 subgroup domain-containing protein</fullName>
    </recommendedName>
</protein>
<gene>
    <name evidence="8" type="ORF">VNO78_31792</name>
</gene>
<evidence type="ECO:0000256" key="3">
    <source>
        <dbReference type="ARBA" id="ARBA00022989"/>
    </source>
</evidence>
<evidence type="ECO:0000256" key="6">
    <source>
        <dbReference type="SAM" id="Phobius"/>
    </source>
</evidence>
<evidence type="ECO:0000256" key="4">
    <source>
        <dbReference type="ARBA" id="ARBA00023136"/>
    </source>
</evidence>
<dbReference type="InterPro" id="IPR044839">
    <property type="entry name" value="NDR1-like"/>
</dbReference>
<feature type="transmembrane region" description="Helical" evidence="6">
    <location>
        <begin position="123"/>
        <end position="147"/>
    </location>
</feature>
<dbReference type="GO" id="GO:0098542">
    <property type="term" value="P:defense response to other organism"/>
    <property type="evidence" value="ECO:0007669"/>
    <property type="project" value="InterPro"/>
</dbReference>
<evidence type="ECO:0000256" key="5">
    <source>
        <dbReference type="SAM" id="MobiDB-lite"/>
    </source>
</evidence>
<sequence>MVVVLNRVANWLGRVKRLLLKYSHSLTRFIFIFIFRQLLDSSLTHSMADRVHPRDSPPISAEQQDSSAVLKSPSEKPVPPPGTYVIKIPKDQVYRVPPPENARRFDQYTHRKNRRSRCCCCCYWLVGILLTLIVLLALAAGVLYLVFRPKAPIYSIESIAIRGINVTSRSSAAAISPEFNVTVKADNPNGKIGIRYLKDSSAEVFYNDARLCNGALPAFYQPSQNVTVFGTVLTGNGIELRREDERALMDAQSKQKVPLTVRIRAPVKIKVGSLSTWKITVKVDCDVTVNELTAQAKIGSKSCNYGVDLW</sequence>
<dbReference type="Proteomes" id="UP001386955">
    <property type="component" value="Unassembled WGS sequence"/>
</dbReference>
<keyword evidence="4 6" id="KW-0472">Membrane</keyword>
<dbReference type="Pfam" id="PF03168">
    <property type="entry name" value="LEA_2"/>
    <property type="match status" value="1"/>
</dbReference>
<evidence type="ECO:0000313" key="8">
    <source>
        <dbReference type="EMBL" id="KAK7385866.1"/>
    </source>
</evidence>
<keyword evidence="2 6" id="KW-0812">Transmembrane</keyword>
<reference evidence="8 9" key="1">
    <citation type="submission" date="2024-01" db="EMBL/GenBank/DDBJ databases">
        <title>The genomes of 5 underutilized Papilionoideae crops provide insights into root nodulation and disease resistanc.</title>
        <authorList>
            <person name="Jiang F."/>
        </authorList>
    </citation>
    <scope>NUCLEOTIDE SEQUENCE [LARGE SCALE GENOMIC DNA]</scope>
    <source>
        <strain evidence="8">DUOXIRENSHENG_FW03</strain>
        <tissue evidence="8">Leaves</tissue>
    </source>
</reference>
<dbReference type="InterPro" id="IPR004864">
    <property type="entry name" value="LEA_2"/>
</dbReference>
<keyword evidence="9" id="KW-1185">Reference proteome</keyword>
<evidence type="ECO:0000313" key="9">
    <source>
        <dbReference type="Proteomes" id="UP001386955"/>
    </source>
</evidence>
<dbReference type="EMBL" id="JAYMYS010000008">
    <property type="protein sequence ID" value="KAK7385866.1"/>
    <property type="molecule type" value="Genomic_DNA"/>
</dbReference>
<feature type="domain" description="Late embryogenesis abundant protein LEA-2 subgroup" evidence="7">
    <location>
        <begin position="182"/>
        <end position="285"/>
    </location>
</feature>
<accession>A0AAN9RYX0</accession>
<proteinExistence type="predicted"/>
<evidence type="ECO:0000259" key="7">
    <source>
        <dbReference type="Pfam" id="PF03168"/>
    </source>
</evidence>
<keyword evidence="3 6" id="KW-1133">Transmembrane helix</keyword>
<feature type="region of interest" description="Disordered" evidence="5">
    <location>
        <begin position="50"/>
        <end position="81"/>
    </location>
</feature>
<comment type="subcellular location">
    <subcellularLocation>
        <location evidence="1">Membrane</location>
        <topology evidence="1">Single-pass membrane protein</topology>
    </subcellularLocation>
</comment>
<evidence type="ECO:0000256" key="2">
    <source>
        <dbReference type="ARBA" id="ARBA00022692"/>
    </source>
</evidence>
<dbReference type="PANTHER" id="PTHR31234:SF72">
    <property type="entry name" value="NDR1_HIN1-LIKE PROTEIN 6"/>
    <property type="match status" value="1"/>
</dbReference>
<organism evidence="8 9">
    <name type="scientific">Psophocarpus tetragonolobus</name>
    <name type="common">Winged bean</name>
    <name type="synonym">Dolichos tetragonolobus</name>
    <dbReference type="NCBI Taxonomy" id="3891"/>
    <lineage>
        <taxon>Eukaryota</taxon>
        <taxon>Viridiplantae</taxon>
        <taxon>Streptophyta</taxon>
        <taxon>Embryophyta</taxon>
        <taxon>Tracheophyta</taxon>
        <taxon>Spermatophyta</taxon>
        <taxon>Magnoliopsida</taxon>
        <taxon>eudicotyledons</taxon>
        <taxon>Gunneridae</taxon>
        <taxon>Pentapetalae</taxon>
        <taxon>rosids</taxon>
        <taxon>fabids</taxon>
        <taxon>Fabales</taxon>
        <taxon>Fabaceae</taxon>
        <taxon>Papilionoideae</taxon>
        <taxon>50 kb inversion clade</taxon>
        <taxon>NPAAA clade</taxon>
        <taxon>indigoferoid/millettioid clade</taxon>
        <taxon>Phaseoleae</taxon>
        <taxon>Psophocarpus</taxon>
    </lineage>
</organism>
<dbReference type="AlphaFoldDB" id="A0AAN9RYX0"/>
<dbReference type="GO" id="GO:0005886">
    <property type="term" value="C:plasma membrane"/>
    <property type="evidence" value="ECO:0007669"/>
    <property type="project" value="TreeGrafter"/>
</dbReference>
<evidence type="ECO:0000256" key="1">
    <source>
        <dbReference type="ARBA" id="ARBA00004167"/>
    </source>
</evidence>
<name>A0AAN9RYX0_PSOTE</name>
<dbReference type="PANTHER" id="PTHR31234">
    <property type="entry name" value="LATE EMBRYOGENESIS ABUNDANT (LEA) HYDROXYPROLINE-RICH GLYCOPROTEIN FAMILY"/>
    <property type="match status" value="1"/>
</dbReference>
<comment type="caution">
    <text evidence="8">The sequence shown here is derived from an EMBL/GenBank/DDBJ whole genome shotgun (WGS) entry which is preliminary data.</text>
</comment>